<dbReference type="PANTHER" id="PTHR10653:SF0">
    <property type="entry name" value="F-ACTIN-CAPPING PROTEIN SUBUNIT ALPHA"/>
    <property type="match status" value="1"/>
</dbReference>
<dbReference type="InterPro" id="IPR042276">
    <property type="entry name" value="CapZ_alpha/beta_2"/>
</dbReference>
<sequence>MADSHNDEPISDHDKVKIASNFILHAPPGEFNEVFNDVRILVNEDNLLKEGASGAFAQYNKDQFTPCKIEGSEYQVLITEHGDLGNNRFLDPRSKQTFRYDHLRKEAQDIQLAEIDQKAESWRHAIETALTTYISSHYKYGVTTVYGSSSDGNVTIIACIESHAFEPKNWWNGRWRGQWSVTFPASGGSAEVSGLLRVQVHYYEDGNVQLVSSKDVKQSIKVQNEPDTAKNFVLLISESEGEYQRALSENYQTMSDTTFKALRRQLPVTRSRIDWNKILGYKIGGDLKSNKGEQYN</sequence>
<reference evidence="7" key="1">
    <citation type="submission" date="2014-12" db="EMBL/GenBank/DDBJ databases">
        <title>Insight into the proteome of Arion vulgaris.</title>
        <authorList>
            <person name="Aradska J."/>
            <person name="Bulat T."/>
            <person name="Smidak R."/>
            <person name="Sarate P."/>
            <person name="Gangsoo J."/>
            <person name="Sialana F."/>
            <person name="Bilban M."/>
            <person name="Lubec G."/>
        </authorList>
    </citation>
    <scope>NUCLEOTIDE SEQUENCE</scope>
    <source>
        <tissue evidence="7">Skin</tissue>
    </source>
</reference>
<dbReference type="FunFam" id="3.30.1140.60:FF:000001">
    <property type="entry name" value="F-actin-capping protein subunit alpha"/>
    <property type="match status" value="1"/>
</dbReference>
<evidence type="ECO:0000256" key="6">
    <source>
        <dbReference type="RuleBase" id="RU365077"/>
    </source>
</evidence>
<dbReference type="GO" id="GO:0051015">
    <property type="term" value="F:actin filament binding"/>
    <property type="evidence" value="ECO:0007669"/>
    <property type="project" value="TreeGrafter"/>
</dbReference>
<dbReference type="GO" id="GO:0008290">
    <property type="term" value="C:F-actin capping protein complex"/>
    <property type="evidence" value="ECO:0007669"/>
    <property type="project" value="UniProtKB-UniRule"/>
</dbReference>
<evidence type="ECO:0000313" key="7">
    <source>
        <dbReference type="EMBL" id="CEK73334.1"/>
    </source>
</evidence>
<dbReference type="PROSITE" id="PS00749">
    <property type="entry name" value="F_ACTIN_CAPPING_A_2"/>
    <property type="match status" value="1"/>
</dbReference>
<keyword evidence="4 6" id="KW-0009">Actin-binding</keyword>
<dbReference type="FunFam" id="3.90.1150.210:FF:000003">
    <property type="entry name" value="F-actin-capping protein subunit alpha"/>
    <property type="match status" value="1"/>
</dbReference>
<dbReference type="SUPFAM" id="SSF90096">
    <property type="entry name" value="Subunits of heterodimeric actin filament capping protein Capz"/>
    <property type="match status" value="1"/>
</dbReference>
<dbReference type="Pfam" id="PF01267">
    <property type="entry name" value="F-actin_cap_A"/>
    <property type="match status" value="1"/>
</dbReference>
<name>A0A0B6ZXH5_9EUPU</name>
<dbReference type="InterPro" id="IPR042489">
    <property type="entry name" value="CapZ_alpha_1"/>
</dbReference>
<accession>A0A0B6ZXH5</accession>
<dbReference type="EMBL" id="HACG01026469">
    <property type="protein sequence ID" value="CEK73334.1"/>
    <property type="molecule type" value="Transcribed_RNA"/>
</dbReference>
<protein>
    <recommendedName>
        <fullName evidence="2 6">F-actin-capping protein subunit alpha</fullName>
    </recommendedName>
</protein>
<dbReference type="AlphaFoldDB" id="A0A0B6ZXH5"/>
<dbReference type="GO" id="GO:0030036">
    <property type="term" value="P:actin cytoskeleton organization"/>
    <property type="evidence" value="ECO:0007669"/>
    <property type="project" value="TreeGrafter"/>
</dbReference>
<dbReference type="PRINTS" id="PR00191">
    <property type="entry name" value="FACTINCAPA"/>
</dbReference>
<dbReference type="InterPro" id="IPR002189">
    <property type="entry name" value="CapZ_alpha"/>
</dbReference>
<dbReference type="Gene3D" id="3.30.1140.60">
    <property type="entry name" value="F-actin capping protein, alpha subunit"/>
    <property type="match status" value="1"/>
</dbReference>
<dbReference type="GO" id="GO:0051016">
    <property type="term" value="P:barbed-end actin filament capping"/>
    <property type="evidence" value="ECO:0007669"/>
    <property type="project" value="UniProtKB-UniRule"/>
</dbReference>
<comment type="subunit">
    <text evidence="5">Component of the F-actin capping complex, composed of a heterodimer of an alpha and a beta subunit.</text>
</comment>
<proteinExistence type="inferred from homology"/>
<dbReference type="PANTHER" id="PTHR10653">
    <property type="entry name" value="F-ACTIN-CAPPING PROTEIN SUBUNIT ALPHA"/>
    <property type="match status" value="1"/>
</dbReference>
<organism evidence="7">
    <name type="scientific">Arion vulgaris</name>
    <dbReference type="NCBI Taxonomy" id="1028688"/>
    <lineage>
        <taxon>Eukaryota</taxon>
        <taxon>Metazoa</taxon>
        <taxon>Spiralia</taxon>
        <taxon>Lophotrochozoa</taxon>
        <taxon>Mollusca</taxon>
        <taxon>Gastropoda</taxon>
        <taxon>Heterobranchia</taxon>
        <taxon>Euthyneura</taxon>
        <taxon>Panpulmonata</taxon>
        <taxon>Eupulmonata</taxon>
        <taxon>Stylommatophora</taxon>
        <taxon>Helicina</taxon>
        <taxon>Arionoidea</taxon>
        <taxon>Arionidae</taxon>
        <taxon>Arion</taxon>
    </lineage>
</organism>
<evidence type="ECO:0000256" key="4">
    <source>
        <dbReference type="ARBA" id="ARBA00023203"/>
    </source>
</evidence>
<dbReference type="InterPro" id="IPR037282">
    <property type="entry name" value="CapZ_alpha/beta"/>
</dbReference>
<dbReference type="GO" id="GO:0030863">
    <property type="term" value="C:cortical cytoskeleton"/>
    <property type="evidence" value="ECO:0007669"/>
    <property type="project" value="TreeGrafter"/>
</dbReference>
<comment type="function">
    <text evidence="6">F-actin-capping proteins bind in a Ca(2+)-independent manner to the fast growing ends of actin filaments (barbed end) thereby blocking the exchange of subunits at these ends. Unlike other capping proteins (such as gelsolin and severin), these proteins do not sever actin filaments.</text>
</comment>
<comment type="similarity">
    <text evidence="1 6">Belongs to the F-actin-capping protein alpha subunit family.</text>
</comment>
<comment type="subunit">
    <text evidence="6">Heterodimer of an alpha and a beta subunit.</text>
</comment>
<evidence type="ECO:0000256" key="1">
    <source>
        <dbReference type="ARBA" id="ARBA00010479"/>
    </source>
</evidence>
<evidence type="ECO:0000256" key="2">
    <source>
        <dbReference type="ARBA" id="ARBA00014038"/>
    </source>
</evidence>
<evidence type="ECO:0000256" key="3">
    <source>
        <dbReference type="ARBA" id="ARBA00022467"/>
    </source>
</evidence>
<dbReference type="Gene3D" id="3.90.1150.210">
    <property type="entry name" value="F-actin capping protein, beta subunit"/>
    <property type="match status" value="1"/>
</dbReference>
<dbReference type="PROSITE" id="PS00748">
    <property type="entry name" value="F_ACTIN_CAPPING_A_1"/>
    <property type="match status" value="1"/>
</dbReference>
<gene>
    <name evidence="7" type="primary">ORF86291</name>
</gene>
<dbReference type="InterPro" id="IPR017865">
    <property type="entry name" value="F-actin_cap_asu_CS"/>
</dbReference>
<evidence type="ECO:0000256" key="5">
    <source>
        <dbReference type="ARBA" id="ARBA00044965"/>
    </source>
</evidence>
<keyword evidence="3 6" id="KW-0117">Actin capping</keyword>